<evidence type="ECO:0000256" key="2">
    <source>
        <dbReference type="ARBA" id="ARBA00023125"/>
    </source>
</evidence>
<accession>A0ABS1J5P9</accession>
<proteinExistence type="predicted"/>
<dbReference type="InterPro" id="IPR001845">
    <property type="entry name" value="HTH_ArsR_DNA-bd_dom"/>
</dbReference>
<dbReference type="PANTHER" id="PTHR33154:SF18">
    <property type="entry name" value="ARSENICAL RESISTANCE OPERON REPRESSOR"/>
    <property type="match status" value="1"/>
</dbReference>
<dbReference type="PROSITE" id="PS50987">
    <property type="entry name" value="HTH_ARSR_2"/>
    <property type="match status" value="1"/>
</dbReference>
<keyword evidence="6" id="KW-1185">Reference proteome</keyword>
<dbReference type="RefSeq" id="WP_201630972.1">
    <property type="nucleotide sequence ID" value="NZ_JAEQNB010000001.1"/>
</dbReference>
<dbReference type="SUPFAM" id="SSF46785">
    <property type="entry name" value="Winged helix' DNA-binding domain"/>
    <property type="match status" value="1"/>
</dbReference>
<protein>
    <submittedName>
        <fullName evidence="5">Winged helix-turn-helix transcriptional regulator</fullName>
    </submittedName>
</protein>
<gene>
    <name evidence="5" type="ORF">JJB07_02970</name>
</gene>
<sequence>MKELPIFEEGSDMYERYEAKFKALADARRLRIMSLLVKHGKVCVCDLAMMLDMPQSKLSYHLKILLDQNLILVDTRGKWNDYQINLNEVNHILSEELCCLFRLDRMMDDNK</sequence>
<evidence type="ECO:0000256" key="1">
    <source>
        <dbReference type="ARBA" id="ARBA00023015"/>
    </source>
</evidence>
<evidence type="ECO:0000313" key="5">
    <source>
        <dbReference type="EMBL" id="MBL0385602.1"/>
    </source>
</evidence>
<evidence type="ECO:0000259" key="4">
    <source>
        <dbReference type="PROSITE" id="PS50987"/>
    </source>
</evidence>
<keyword evidence="2" id="KW-0238">DNA-binding</keyword>
<keyword evidence="1" id="KW-0805">Transcription regulation</keyword>
<dbReference type="InterPro" id="IPR036388">
    <property type="entry name" value="WH-like_DNA-bd_sf"/>
</dbReference>
<name>A0ABS1J5P9_9BACL</name>
<dbReference type="Proteomes" id="UP000602284">
    <property type="component" value="Unassembled WGS sequence"/>
</dbReference>
<dbReference type="SMART" id="SM00418">
    <property type="entry name" value="HTH_ARSR"/>
    <property type="match status" value="1"/>
</dbReference>
<organism evidence="5 6">
    <name type="scientific">Tumebacillus amylolyticus</name>
    <dbReference type="NCBI Taxonomy" id="2801339"/>
    <lineage>
        <taxon>Bacteria</taxon>
        <taxon>Bacillati</taxon>
        <taxon>Bacillota</taxon>
        <taxon>Bacilli</taxon>
        <taxon>Bacillales</taxon>
        <taxon>Alicyclobacillaceae</taxon>
        <taxon>Tumebacillus</taxon>
    </lineage>
</organism>
<reference evidence="5 6" key="1">
    <citation type="submission" date="2021-01" db="EMBL/GenBank/DDBJ databases">
        <title>Tumebacillus sp. strain ITR2 16S ribosomal RNA gene Genome sequencing and assembly.</title>
        <authorList>
            <person name="Kang M."/>
        </authorList>
    </citation>
    <scope>NUCLEOTIDE SEQUENCE [LARGE SCALE GENOMIC DNA]</scope>
    <source>
        <strain evidence="5 6">ITR2</strain>
    </source>
</reference>
<dbReference type="InterPro" id="IPR051081">
    <property type="entry name" value="HTH_MetalResp_TranReg"/>
</dbReference>
<dbReference type="InterPro" id="IPR011991">
    <property type="entry name" value="ArsR-like_HTH"/>
</dbReference>
<evidence type="ECO:0000313" key="6">
    <source>
        <dbReference type="Proteomes" id="UP000602284"/>
    </source>
</evidence>
<dbReference type="EMBL" id="JAEQNB010000001">
    <property type="protein sequence ID" value="MBL0385602.1"/>
    <property type="molecule type" value="Genomic_DNA"/>
</dbReference>
<dbReference type="PANTHER" id="PTHR33154">
    <property type="entry name" value="TRANSCRIPTIONAL REGULATOR, ARSR FAMILY"/>
    <property type="match status" value="1"/>
</dbReference>
<keyword evidence="3" id="KW-0804">Transcription</keyword>
<dbReference type="Pfam" id="PF01022">
    <property type="entry name" value="HTH_5"/>
    <property type="match status" value="1"/>
</dbReference>
<evidence type="ECO:0000256" key="3">
    <source>
        <dbReference type="ARBA" id="ARBA00023163"/>
    </source>
</evidence>
<dbReference type="InterPro" id="IPR036390">
    <property type="entry name" value="WH_DNA-bd_sf"/>
</dbReference>
<comment type="caution">
    <text evidence="5">The sequence shown here is derived from an EMBL/GenBank/DDBJ whole genome shotgun (WGS) entry which is preliminary data.</text>
</comment>
<feature type="domain" description="HTH arsR-type" evidence="4">
    <location>
        <begin position="9"/>
        <end position="104"/>
    </location>
</feature>
<dbReference type="CDD" id="cd00090">
    <property type="entry name" value="HTH_ARSR"/>
    <property type="match status" value="1"/>
</dbReference>
<dbReference type="NCBIfam" id="NF033788">
    <property type="entry name" value="HTH_metalloreg"/>
    <property type="match status" value="1"/>
</dbReference>
<dbReference type="PRINTS" id="PR00778">
    <property type="entry name" value="HTHARSR"/>
</dbReference>
<dbReference type="Gene3D" id="1.10.10.10">
    <property type="entry name" value="Winged helix-like DNA-binding domain superfamily/Winged helix DNA-binding domain"/>
    <property type="match status" value="1"/>
</dbReference>